<dbReference type="Proteomes" id="UP000070409">
    <property type="component" value="Unassembled WGS sequence"/>
</dbReference>
<keyword evidence="2" id="KW-0238">DNA-binding</keyword>
<evidence type="ECO:0000256" key="3">
    <source>
        <dbReference type="ARBA" id="ARBA00023163"/>
    </source>
</evidence>
<feature type="domain" description="HTH tetR-type" evidence="4">
    <location>
        <begin position="14"/>
        <end position="61"/>
    </location>
</feature>
<dbReference type="Pfam" id="PF00440">
    <property type="entry name" value="TetR_N"/>
    <property type="match status" value="1"/>
</dbReference>
<proteinExistence type="predicted"/>
<dbReference type="InterPro" id="IPR001647">
    <property type="entry name" value="HTH_TetR"/>
</dbReference>
<sequence length="194" mass="20927">MAITAKGRATRERIVAGAADHLRRDDPADVTLDDILAATRTSKGQLFHYFPGGKPELLLAVAHHEAERVLDDQEPHLSALTSWSAWESWRDTVVARYRAQGSHCPLAALMTQVRASPGSDEVAAVLLAQWHARLADGVRSLRTQGLVRASADPDAIASAFVAAIQGGVQILRATGDIRHLEAALDVLLADLHRP</sequence>
<dbReference type="PANTHER" id="PTHR47506:SF3">
    <property type="entry name" value="HTH-TYPE TRANSCRIPTIONAL REGULATOR LMRA"/>
    <property type="match status" value="1"/>
</dbReference>
<feature type="domain" description="Tetracyclin repressor-like C-terminal" evidence="5">
    <location>
        <begin position="88"/>
        <end position="185"/>
    </location>
</feature>
<dbReference type="SUPFAM" id="SSF48498">
    <property type="entry name" value="Tetracyclin repressor-like, C-terminal domain"/>
    <property type="match status" value="1"/>
</dbReference>
<gene>
    <name evidence="6" type="ORF">AXK61_05940</name>
</gene>
<evidence type="ECO:0000313" key="6">
    <source>
        <dbReference type="EMBL" id="KXO91115.1"/>
    </source>
</evidence>
<dbReference type="Pfam" id="PF16925">
    <property type="entry name" value="TetR_C_13"/>
    <property type="match status" value="1"/>
</dbReference>
<comment type="caution">
    <text evidence="6">The sequence shown here is derived from an EMBL/GenBank/DDBJ whole genome shotgun (WGS) entry which is preliminary data.</text>
</comment>
<evidence type="ECO:0000259" key="4">
    <source>
        <dbReference type="Pfam" id="PF00440"/>
    </source>
</evidence>
<keyword evidence="1" id="KW-0805">Transcription regulation</keyword>
<evidence type="ECO:0000313" key="7">
    <source>
        <dbReference type="Proteomes" id="UP000070409"/>
    </source>
</evidence>
<evidence type="ECO:0000256" key="2">
    <source>
        <dbReference type="ARBA" id="ARBA00023125"/>
    </source>
</evidence>
<evidence type="ECO:0000256" key="1">
    <source>
        <dbReference type="ARBA" id="ARBA00023015"/>
    </source>
</evidence>
<evidence type="ECO:0000259" key="5">
    <source>
        <dbReference type="Pfam" id="PF16925"/>
    </source>
</evidence>
<dbReference type="InterPro" id="IPR011075">
    <property type="entry name" value="TetR_C"/>
</dbReference>
<dbReference type="EMBL" id="LSRE01000044">
    <property type="protein sequence ID" value="KXO91115.1"/>
    <property type="molecule type" value="Genomic_DNA"/>
</dbReference>
<dbReference type="InterPro" id="IPR009057">
    <property type="entry name" value="Homeodomain-like_sf"/>
</dbReference>
<keyword evidence="3" id="KW-0804">Transcription</keyword>
<keyword evidence="7" id="KW-1185">Reference proteome</keyword>
<dbReference type="PANTHER" id="PTHR47506">
    <property type="entry name" value="TRANSCRIPTIONAL REGULATORY PROTEIN"/>
    <property type="match status" value="1"/>
</dbReference>
<accession>A0A137YYU2</accession>
<reference evidence="6 7" key="1">
    <citation type="submission" date="2016-02" db="EMBL/GenBank/DDBJ databases">
        <authorList>
            <person name="Teng J.L."/>
            <person name="Tang Y."/>
            <person name="Huang Y."/>
            <person name="Guo F."/>
            <person name="Wei W."/>
            <person name="Chen J.H."/>
            <person name="Wong S.Y."/>
            <person name="Lau S.K."/>
            <person name="Woo P.C."/>
        </authorList>
    </citation>
    <scope>NUCLEOTIDE SEQUENCE [LARGE SCALE GENOMIC DNA]</scope>
    <source>
        <strain evidence="6 7">JCM 13375</strain>
    </source>
</reference>
<protein>
    <submittedName>
        <fullName evidence="6">TetR family transcriptional regulator</fullName>
    </submittedName>
</protein>
<dbReference type="RefSeq" id="WP_068746519.1">
    <property type="nucleotide sequence ID" value="NZ_LSRE01000044.1"/>
</dbReference>
<organism evidence="6 7">
    <name type="scientific">Tsukamurella pseudospumae</name>
    <dbReference type="NCBI Taxonomy" id="239498"/>
    <lineage>
        <taxon>Bacteria</taxon>
        <taxon>Bacillati</taxon>
        <taxon>Actinomycetota</taxon>
        <taxon>Actinomycetes</taxon>
        <taxon>Mycobacteriales</taxon>
        <taxon>Tsukamurellaceae</taxon>
        <taxon>Tsukamurella</taxon>
    </lineage>
</organism>
<dbReference type="Gene3D" id="1.10.357.10">
    <property type="entry name" value="Tetracycline Repressor, domain 2"/>
    <property type="match status" value="1"/>
</dbReference>
<dbReference type="InterPro" id="IPR036271">
    <property type="entry name" value="Tet_transcr_reg_TetR-rel_C_sf"/>
</dbReference>
<dbReference type="SUPFAM" id="SSF46689">
    <property type="entry name" value="Homeodomain-like"/>
    <property type="match status" value="1"/>
</dbReference>
<name>A0A137YYU2_9ACTN</name>